<evidence type="ECO:0000256" key="5">
    <source>
        <dbReference type="ARBA" id="ARBA00023125"/>
    </source>
</evidence>
<feature type="compositionally biased region" description="Low complexity" evidence="9">
    <location>
        <begin position="446"/>
        <end position="462"/>
    </location>
</feature>
<feature type="compositionally biased region" description="Polar residues" evidence="9">
    <location>
        <begin position="282"/>
        <end position="303"/>
    </location>
</feature>
<feature type="compositionally biased region" description="Low complexity" evidence="9">
    <location>
        <begin position="503"/>
        <end position="518"/>
    </location>
</feature>
<feature type="compositionally biased region" description="Basic and acidic residues" evidence="9">
    <location>
        <begin position="774"/>
        <end position="783"/>
    </location>
</feature>
<feature type="region of interest" description="Disordered" evidence="9">
    <location>
        <begin position="755"/>
        <end position="789"/>
    </location>
</feature>
<dbReference type="GO" id="GO:0006915">
    <property type="term" value="P:apoptotic process"/>
    <property type="evidence" value="ECO:0007669"/>
    <property type="project" value="UniProtKB-KW"/>
</dbReference>
<feature type="region of interest" description="Disordered" evidence="9">
    <location>
        <begin position="1"/>
        <end position="48"/>
    </location>
</feature>
<evidence type="ECO:0000256" key="2">
    <source>
        <dbReference type="ARBA" id="ARBA00008548"/>
    </source>
</evidence>
<dbReference type="EMBL" id="JAODUP010000819">
    <property type="protein sequence ID" value="KAK2143695.1"/>
    <property type="molecule type" value="Genomic_DNA"/>
</dbReference>
<evidence type="ECO:0000313" key="11">
    <source>
        <dbReference type="EMBL" id="KAK2143695.1"/>
    </source>
</evidence>
<dbReference type="Proteomes" id="UP001208570">
    <property type="component" value="Unassembled WGS sequence"/>
</dbReference>
<feature type="compositionally biased region" description="Polar residues" evidence="9">
    <location>
        <begin position="312"/>
        <end position="325"/>
    </location>
</feature>
<feature type="region of interest" description="Disordered" evidence="9">
    <location>
        <begin position="475"/>
        <end position="543"/>
    </location>
</feature>
<evidence type="ECO:0000256" key="9">
    <source>
        <dbReference type="SAM" id="MobiDB-lite"/>
    </source>
</evidence>
<feature type="compositionally biased region" description="Polar residues" evidence="9">
    <location>
        <begin position="830"/>
        <end position="843"/>
    </location>
</feature>
<protein>
    <recommendedName>
        <fullName evidence="10">Cysteine/serine-rich nuclear protein N-terminal domain-containing protein</fullName>
    </recommendedName>
</protein>
<proteinExistence type="inferred from homology"/>
<feature type="compositionally biased region" description="Basic and acidic residues" evidence="9">
    <location>
        <begin position="808"/>
        <end position="829"/>
    </location>
</feature>
<evidence type="ECO:0000256" key="1">
    <source>
        <dbReference type="ARBA" id="ARBA00004123"/>
    </source>
</evidence>
<dbReference type="PRINTS" id="PR02031">
    <property type="entry name" value="CYSSERRICHNP"/>
</dbReference>
<dbReference type="Pfam" id="PF16019">
    <property type="entry name" value="CSRNP_N"/>
    <property type="match status" value="1"/>
</dbReference>
<evidence type="ECO:0000256" key="4">
    <source>
        <dbReference type="ARBA" id="ARBA00023015"/>
    </source>
</evidence>
<feature type="region of interest" description="Disordered" evidence="9">
    <location>
        <begin position="801"/>
        <end position="857"/>
    </location>
</feature>
<dbReference type="PANTHER" id="PTHR13580:SF9">
    <property type="entry name" value="AXIN1 UP-REGULATED 1, ISOFORM A"/>
    <property type="match status" value="1"/>
</dbReference>
<feature type="compositionally biased region" description="Acidic residues" evidence="9">
    <location>
        <begin position="336"/>
        <end position="348"/>
    </location>
</feature>
<evidence type="ECO:0000313" key="12">
    <source>
        <dbReference type="Proteomes" id="UP001208570"/>
    </source>
</evidence>
<name>A0AAD9MSE3_9ANNE</name>
<comment type="caution">
    <text evidence="11">The sequence shown here is derived from an EMBL/GenBank/DDBJ whole genome shotgun (WGS) entry which is preliminary data.</text>
</comment>
<feature type="region of interest" description="Disordered" evidence="9">
    <location>
        <begin position="439"/>
        <end position="463"/>
    </location>
</feature>
<dbReference type="InterPro" id="IPR023260">
    <property type="entry name" value="Cys/Ser-rich_nuc_prot"/>
</dbReference>
<feature type="compositionally biased region" description="Polar residues" evidence="9">
    <location>
        <begin position="350"/>
        <end position="361"/>
    </location>
</feature>
<feature type="region of interest" description="Disordered" evidence="9">
    <location>
        <begin position="129"/>
        <end position="154"/>
    </location>
</feature>
<dbReference type="GO" id="GO:0043565">
    <property type="term" value="F:sequence-specific DNA binding"/>
    <property type="evidence" value="ECO:0007669"/>
    <property type="project" value="TreeGrafter"/>
</dbReference>
<keyword evidence="7" id="KW-0804">Transcription</keyword>
<dbReference type="AlphaFoldDB" id="A0AAD9MSE3"/>
<dbReference type="PANTHER" id="PTHR13580">
    <property type="entry name" value="TGF-BETA INDUCED APOPTOSIS PROTEIN"/>
    <property type="match status" value="1"/>
</dbReference>
<feature type="compositionally biased region" description="Polar residues" evidence="9">
    <location>
        <begin position="755"/>
        <end position="773"/>
    </location>
</feature>
<evidence type="ECO:0000259" key="10">
    <source>
        <dbReference type="Pfam" id="PF16019"/>
    </source>
</evidence>
<comment type="subcellular location">
    <subcellularLocation>
        <location evidence="1">Nucleus</location>
    </subcellularLocation>
</comment>
<feature type="domain" description="Cysteine/serine-rich nuclear protein N-terminal" evidence="10">
    <location>
        <begin position="48"/>
        <end position="270"/>
    </location>
</feature>
<organism evidence="11 12">
    <name type="scientific">Paralvinella palmiformis</name>
    <dbReference type="NCBI Taxonomy" id="53620"/>
    <lineage>
        <taxon>Eukaryota</taxon>
        <taxon>Metazoa</taxon>
        <taxon>Spiralia</taxon>
        <taxon>Lophotrochozoa</taxon>
        <taxon>Annelida</taxon>
        <taxon>Polychaeta</taxon>
        <taxon>Sedentaria</taxon>
        <taxon>Canalipalpata</taxon>
        <taxon>Terebellida</taxon>
        <taxon>Terebelliformia</taxon>
        <taxon>Alvinellidae</taxon>
        <taxon>Paralvinella</taxon>
    </lineage>
</organism>
<dbReference type="GO" id="GO:0005634">
    <property type="term" value="C:nucleus"/>
    <property type="evidence" value="ECO:0007669"/>
    <property type="project" value="UniProtKB-SubCell"/>
</dbReference>
<keyword evidence="12" id="KW-1185">Reference proteome</keyword>
<feature type="region of interest" description="Disordered" evidence="9">
    <location>
        <begin position="277"/>
        <end position="361"/>
    </location>
</feature>
<evidence type="ECO:0000256" key="6">
    <source>
        <dbReference type="ARBA" id="ARBA00023159"/>
    </source>
</evidence>
<evidence type="ECO:0000256" key="3">
    <source>
        <dbReference type="ARBA" id="ARBA00022703"/>
    </source>
</evidence>
<reference evidence="11" key="1">
    <citation type="journal article" date="2023" name="Mol. Biol. Evol.">
        <title>Third-Generation Sequencing Reveals the Adaptive Role of the Epigenome in Three Deep-Sea Polychaetes.</title>
        <authorList>
            <person name="Perez M."/>
            <person name="Aroh O."/>
            <person name="Sun Y."/>
            <person name="Lan Y."/>
            <person name="Juniper S.K."/>
            <person name="Young C.R."/>
            <person name="Angers B."/>
            <person name="Qian P.Y."/>
        </authorList>
    </citation>
    <scope>NUCLEOTIDE SEQUENCE</scope>
    <source>
        <strain evidence="11">P08H-3</strain>
    </source>
</reference>
<keyword evidence="4" id="KW-0805">Transcription regulation</keyword>
<keyword evidence="5" id="KW-0238">DNA-binding</keyword>
<feature type="compositionally biased region" description="Polar residues" evidence="9">
    <location>
        <begin position="19"/>
        <end position="42"/>
    </location>
</feature>
<keyword evidence="3" id="KW-0053">Apoptosis</keyword>
<sequence>MPKRKFEESLSEGGAESGDNSCSSLNTEGSTDVPSKTASVGFTQPHKKHKKSVSFDGVTVFYFARKQGFTCVPSQGGSTLGMAEKHQMCENYSLSEYTQLQRELHHQVLLDQHQQGKIILPPDKLLLSSKSSNSSSGESSSSENGSELASSDSDDEFNIDDYYFLQPVPTKQRRMLLRQSGVKKIEPVERDECKDIRSSREVCGCNCKVFCNPETCICSQAGIKCQVDRLSFPCGCSKDGCGNVHGRIEFNPIRVRTHFIHTLMRLELEKKNNHGLKGILKSKSTGNKCGQKSGSMSPTSQKAKGSEDMNGSPGTSLESNDNGTIMPQEEDKRDSDEVEEDDDEEDVDMYNSNEKGSCRDCQSSEISDIIMRESQFSMHNADVDSCVGPSSNHGYPLTEEAQLGLPTVTNAGESLPQVMLFSDDEESYHAENTAAMFPFPKEDGSYSESSDCSSEGSTSGEDQLVYSGYQNYGYDIGSEARPTPGAKVADQESAVPSETEVKTNNSTTTTTSSSSNNNIGIPQPCQAQRSYDASNSSVASSTSLDQKYINTSNVANGYKLEPISEILNPIRFPCYSPSDGGTARTSMTWNSDYCTYEKNGGQPNQAVLNGVEKPQCPASGVITDFAQQNTPTAMIEELNSPNVKPQHFYNGNSCPLLAVDVKDSPSSSPGGLHSYNGSPQYMNSTAYDAANATDAISLKASRGIMNGAAVIQADQPKYHELKASSRHSPEDSIASSFFSTASQVAASLDLTNQNSSAPVSSFHLSSSQPSVTKGTDDLGHSETSDLYGLPPVQRAQPVASFDLPNSQDENKSSDMKSYENKNELTEMRSEGSSTDQSTNTQNFGEIIKESIVETVSA</sequence>
<keyword evidence="6" id="KW-0010">Activator</keyword>
<feature type="compositionally biased region" description="Low complexity" evidence="9">
    <location>
        <begin position="129"/>
        <end position="151"/>
    </location>
</feature>
<gene>
    <name evidence="11" type="ORF">LSH36_819g00009</name>
</gene>
<comment type="similarity">
    <text evidence="2">Belongs to the AXUD1 family.</text>
</comment>
<keyword evidence="8" id="KW-0539">Nucleus</keyword>
<feature type="compositionally biased region" description="Low complexity" evidence="9">
    <location>
        <begin position="530"/>
        <end position="543"/>
    </location>
</feature>
<dbReference type="GO" id="GO:0000981">
    <property type="term" value="F:DNA-binding transcription factor activity, RNA polymerase II-specific"/>
    <property type="evidence" value="ECO:0007669"/>
    <property type="project" value="TreeGrafter"/>
</dbReference>
<evidence type="ECO:0000256" key="7">
    <source>
        <dbReference type="ARBA" id="ARBA00023163"/>
    </source>
</evidence>
<accession>A0AAD9MSE3</accession>
<evidence type="ECO:0000256" key="8">
    <source>
        <dbReference type="ARBA" id="ARBA00023242"/>
    </source>
</evidence>
<dbReference type="InterPro" id="IPR031972">
    <property type="entry name" value="CSRNP_N"/>
</dbReference>